<feature type="active site" description="Proton donor/acceptor" evidence="2">
    <location>
        <position position="199"/>
    </location>
</feature>
<keyword evidence="3" id="KW-0479">Metal-binding</keyword>
<accession>A0A916SDA3</accession>
<feature type="binding site" evidence="3">
    <location>
        <position position="199"/>
    </location>
    <ligand>
        <name>a divalent metal cation</name>
        <dbReference type="ChEBI" id="CHEBI:60240"/>
    </ligand>
</feature>
<dbReference type="InterPro" id="IPR013658">
    <property type="entry name" value="SGL"/>
</dbReference>
<evidence type="ECO:0000256" key="3">
    <source>
        <dbReference type="PIRSR" id="PIRSR605511-2"/>
    </source>
</evidence>
<dbReference type="Pfam" id="PF08450">
    <property type="entry name" value="SGL"/>
    <property type="match status" value="1"/>
</dbReference>
<reference evidence="5" key="2">
    <citation type="submission" date="2020-09" db="EMBL/GenBank/DDBJ databases">
        <authorList>
            <person name="Sun Q."/>
            <person name="Zhou Y."/>
        </authorList>
    </citation>
    <scope>NUCLEOTIDE SEQUENCE</scope>
    <source>
        <strain evidence="5">CGMCC 1.15082</strain>
    </source>
</reference>
<comment type="caution">
    <text evidence="5">The sequence shown here is derived from an EMBL/GenBank/DDBJ whole genome shotgun (WGS) entry which is preliminary data.</text>
</comment>
<evidence type="ECO:0000313" key="5">
    <source>
        <dbReference type="EMBL" id="GGA94208.1"/>
    </source>
</evidence>
<proteinExistence type="inferred from homology"/>
<feature type="domain" description="SMP-30/Gluconolactonase/LRE-like region" evidence="4">
    <location>
        <begin position="13"/>
        <end position="258"/>
    </location>
</feature>
<dbReference type="GO" id="GO:0019853">
    <property type="term" value="P:L-ascorbic acid biosynthetic process"/>
    <property type="evidence" value="ECO:0007669"/>
    <property type="project" value="TreeGrafter"/>
</dbReference>
<evidence type="ECO:0000256" key="1">
    <source>
        <dbReference type="ARBA" id="ARBA00008853"/>
    </source>
</evidence>
<sequence>MNLRCIHESRSVLGEGAFWSAKDDLLYWIDQMRPELHRFDPRTGRDEKLDVGPLPEQLGALVARSSGGFVLAGSDGISFVDFENGTRTPFVNPIADMPRASFNDAKSDRQGRLWAGTTDRLETDRLGRLYRIEANGQTQPINDGYVCSNGPSFSPDGRILYHTRSQDRAIWAYDIDLATGAASNGRVFATIEEKHGIPDGSTVDAEGFLWSTHWGGWRITRYRPDGTEERVIEMPVKSPTSCAFGGPDLRTLYITSASIEMIEGTWVYMDEAGFEKTPFAGALFAIDVDVPGLIETPFAG</sequence>
<protein>
    <recommendedName>
        <fullName evidence="4">SMP-30/Gluconolactonase/LRE-like region domain-containing protein</fullName>
    </recommendedName>
</protein>
<organism evidence="5 6">
    <name type="scientific">Brucella endophytica</name>
    <dbReference type="NCBI Taxonomy" id="1963359"/>
    <lineage>
        <taxon>Bacteria</taxon>
        <taxon>Pseudomonadati</taxon>
        <taxon>Pseudomonadota</taxon>
        <taxon>Alphaproteobacteria</taxon>
        <taxon>Hyphomicrobiales</taxon>
        <taxon>Brucellaceae</taxon>
        <taxon>Brucella/Ochrobactrum group</taxon>
        <taxon>Brucella</taxon>
    </lineage>
</organism>
<feature type="binding site" evidence="3">
    <location>
        <position position="103"/>
    </location>
    <ligand>
        <name>substrate</name>
    </ligand>
</feature>
<evidence type="ECO:0000313" key="6">
    <source>
        <dbReference type="Proteomes" id="UP000646478"/>
    </source>
</evidence>
<feature type="binding site" evidence="3">
    <location>
        <position position="15"/>
    </location>
    <ligand>
        <name>a divalent metal cation</name>
        <dbReference type="ChEBI" id="CHEBI:60240"/>
    </ligand>
</feature>
<dbReference type="AlphaFoldDB" id="A0A916SDA3"/>
<gene>
    <name evidence="5" type="ORF">GCM10011491_23050</name>
</gene>
<dbReference type="InterPro" id="IPR011042">
    <property type="entry name" value="6-blade_b-propeller_TolB-like"/>
</dbReference>
<evidence type="ECO:0000256" key="2">
    <source>
        <dbReference type="PIRSR" id="PIRSR605511-1"/>
    </source>
</evidence>
<keyword evidence="6" id="KW-1185">Reference proteome</keyword>
<dbReference type="Proteomes" id="UP000646478">
    <property type="component" value="Unassembled WGS sequence"/>
</dbReference>
<dbReference type="GO" id="GO:0005509">
    <property type="term" value="F:calcium ion binding"/>
    <property type="evidence" value="ECO:0007669"/>
    <property type="project" value="TreeGrafter"/>
</dbReference>
<keyword evidence="3" id="KW-0862">Zinc</keyword>
<dbReference type="PRINTS" id="PR01790">
    <property type="entry name" value="SMP30FAMILY"/>
</dbReference>
<feature type="binding site" evidence="3">
    <location>
        <position position="149"/>
    </location>
    <ligand>
        <name>a divalent metal cation</name>
        <dbReference type="ChEBI" id="CHEBI:60240"/>
    </ligand>
</feature>
<dbReference type="PANTHER" id="PTHR10907">
    <property type="entry name" value="REGUCALCIN"/>
    <property type="match status" value="1"/>
</dbReference>
<evidence type="ECO:0000259" key="4">
    <source>
        <dbReference type="Pfam" id="PF08450"/>
    </source>
</evidence>
<dbReference type="PANTHER" id="PTHR10907:SF47">
    <property type="entry name" value="REGUCALCIN"/>
    <property type="match status" value="1"/>
</dbReference>
<dbReference type="Gene3D" id="2.120.10.30">
    <property type="entry name" value="TolB, C-terminal domain"/>
    <property type="match status" value="1"/>
</dbReference>
<dbReference type="EMBL" id="BMHH01000008">
    <property type="protein sequence ID" value="GGA94208.1"/>
    <property type="molecule type" value="Genomic_DNA"/>
</dbReference>
<dbReference type="SUPFAM" id="SSF63829">
    <property type="entry name" value="Calcium-dependent phosphotriesterase"/>
    <property type="match status" value="1"/>
</dbReference>
<dbReference type="InterPro" id="IPR005511">
    <property type="entry name" value="SMP-30"/>
</dbReference>
<reference evidence="5" key="1">
    <citation type="journal article" date="2014" name="Int. J. Syst. Evol. Microbiol.">
        <title>Complete genome sequence of Corynebacterium casei LMG S-19264T (=DSM 44701T), isolated from a smear-ripened cheese.</title>
        <authorList>
            <consortium name="US DOE Joint Genome Institute (JGI-PGF)"/>
            <person name="Walter F."/>
            <person name="Albersmeier A."/>
            <person name="Kalinowski J."/>
            <person name="Ruckert C."/>
        </authorList>
    </citation>
    <scope>NUCLEOTIDE SEQUENCE</scope>
    <source>
        <strain evidence="5">CGMCC 1.15082</strain>
    </source>
</reference>
<dbReference type="GO" id="GO:0004341">
    <property type="term" value="F:gluconolactonase activity"/>
    <property type="evidence" value="ECO:0007669"/>
    <property type="project" value="TreeGrafter"/>
</dbReference>
<comment type="similarity">
    <text evidence="1">Belongs to the SMP-30/CGR1 family.</text>
</comment>
<comment type="cofactor">
    <cofactor evidence="3">
        <name>Zn(2+)</name>
        <dbReference type="ChEBI" id="CHEBI:29105"/>
    </cofactor>
    <text evidence="3">Binds 1 divalent metal cation per subunit.</text>
</comment>
<name>A0A916SDA3_9HYPH</name>
<dbReference type="RefSeq" id="WP_188824321.1">
    <property type="nucleotide sequence ID" value="NZ_BMHH01000008.1"/>
</dbReference>